<dbReference type="AlphaFoldDB" id="D6D2Y5"/>
<dbReference type="PATRIC" id="fig|657309.4.peg.2795"/>
<accession>D6D2Y5</accession>
<evidence type="ECO:0000313" key="1">
    <source>
        <dbReference type="EMBL" id="CBK68787.1"/>
    </source>
</evidence>
<dbReference type="HOGENOM" id="CLU_2822382_0_0_10"/>
<reference evidence="1 2" key="1">
    <citation type="submission" date="2010-03" db="EMBL/GenBank/DDBJ databases">
        <title>The genome sequence of Bacteriodes xylanisolvens XB1A.</title>
        <authorList>
            <consortium name="metaHIT consortium -- http://www.metahit.eu/"/>
            <person name="Pajon A."/>
            <person name="Turner K."/>
            <person name="Parkhill J."/>
            <person name="Bernalier A."/>
        </authorList>
    </citation>
    <scope>NUCLEOTIDE SEQUENCE [LARGE SCALE GENOMIC DNA]</scope>
    <source>
        <strain evidence="1 2">XB1A</strain>
    </source>
</reference>
<gene>
    <name evidence="1" type="ORF">BXY_38360</name>
</gene>
<dbReference type="EMBL" id="FP929033">
    <property type="protein sequence ID" value="CBK68787.1"/>
    <property type="molecule type" value="Genomic_DNA"/>
</dbReference>
<dbReference type="Proteomes" id="UP000008795">
    <property type="component" value="Chromosome"/>
</dbReference>
<reference evidence="1 2" key="2">
    <citation type="submission" date="2010-03" db="EMBL/GenBank/DDBJ databases">
        <authorList>
            <person name="Pajon A."/>
        </authorList>
    </citation>
    <scope>NUCLEOTIDE SEQUENCE [LARGE SCALE GENOMIC DNA]</scope>
    <source>
        <strain evidence="1 2">XB1A</strain>
    </source>
</reference>
<proteinExistence type="predicted"/>
<sequence length="66" mass="7766">MILEKMENELRRITSRFSPDWSEDIVSAATGVHSRTEIRVRKYNYNILITNNIHDVYFPSAINLLL</sequence>
<organism evidence="1 2">
    <name type="scientific">Bacteroides xylanisolvens XB1A</name>
    <dbReference type="NCBI Taxonomy" id="657309"/>
    <lineage>
        <taxon>Bacteria</taxon>
        <taxon>Pseudomonadati</taxon>
        <taxon>Bacteroidota</taxon>
        <taxon>Bacteroidia</taxon>
        <taxon>Bacteroidales</taxon>
        <taxon>Bacteroidaceae</taxon>
        <taxon>Bacteroides</taxon>
    </lineage>
</organism>
<dbReference type="KEGG" id="bxy:BXY_38360"/>
<protein>
    <submittedName>
        <fullName evidence="1">Uncharacterized protein</fullName>
    </submittedName>
</protein>
<evidence type="ECO:0000313" key="2">
    <source>
        <dbReference type="Proteomes" id="UP000008795"/>
    </source>
</evidence>
<name>D6D2Y5_9BACE</name>